<dbReference type="GO" id="GO:0140359">
    <property type="term" value="F:ABC-type transporter activity"/>
    <property type="evidence" value="ECO:0007669"/>
    <property type="project" value="InterPro"/>
</dbReference>
<protein>
    <submittedName>
        <fullName evidence="11">ABC transporter ATP-binding/permease protein</fullName>
        <ecNumber evidence="11">3.6.3.-</ecNumber>
    </submittedName>
</protein>
<keyword evidence="6 8" id="KW-1133">Transmembrane helix</keyword>
<accession>A0A2S0QBI0</accession>
<evidence type="ECO:0000256" key="2">
    <source>
        <dbReference type="ARBA" id="ARBA00022448"/>
    </source>
</evidence>
<dbReference type="InterPro" id="IPR027417">
    <property type="entry name" value="P-loop_NTPase"/>
</dbReference>
<dbReference type="CDD" id="cd00060">
    <property type="entry name" value="FHA"/>
    <property type="match status" value="1"/>
</dbReference>
<dbReference type="SMART" id="SM00240">
    <property type="entry name" value="FHA"/>
    <property type="match status" value="1"/>
</dbReference>
<feature type="transmembrane region" description="Helical" evidence="8">
    <location>
        <begin position="546"/>
        <end position="566"/>
    </location>
</feature>
<evidence type="ECO:0000313" key="12">
    <source>
        <dbReference type="Proteomes" id="UP000244056"/>
    </source>
</evidence>
<dbReference type="GeneID" id="78019926"/>
<evidence type="ECO:0000313" key="11">
    <source>
        <dbReference type="EMBL" id="AVZ31727.1"/>
    </source>
</evidence>
<dbReference type="GO" id="GO:0005524">
    <property type="term" value="F:ATP binding"/>
    <property type="evidence" value="ECO:0007669"/>
    <property type="project" value="UniProtKB-KW"/>
</dbReference>
<evidence type="ECO:0000256" key="7">
    <source>
        <dbReference type="ARBA" id="ARBA00023136"/>
    </source>
</evidence>
<dbReference type="EMBL" id="CP020115">
    <property type="protein sequence ID" value="AVZ31727.1"/>
    <property type="molecule type" value="Genomic_DNA"/>
</dbReference>
<dbReference type="GO" id="GO:0016020">
    <property type="term" value="C:membrane"/>
    <property type="evidence" value="ECO:0007669"/>
    <property type="project" value="UniProtKB-SubCell"/>
</dbReference>
<sequence>MQTLQLTAHTNPIQQCTVTQLPFTIGSDPNNDLVVSDKDVDSYHAAILLGKNQYWLFDVGSSSGTRIGSTQLRHQQSQALSDGNLIQVGSIIIEIKITNPPTAKAHIFTPVAKTQLFNKKPENPILQNLRLDAINLYKSTSLFFGTTLINKISVSFLPQEFIVIAGVSGGGKSTLMDALNGQRRANSGKVMVNGVNLYRHFSAFKHSIGYVPQDDIVHPELTVREALHYAAQLRLPHATPEIRQQRIQAVLEQLHLTPRKHVPIKQLSGGQRKRVSIGVELITKPSLFFLDEATSGLDPGTELQIMELLRDLAHNGSTIVLITHATKNVAITDFVVFLAKGGRLAYFGPPKMAFDYFKVPDFDAIYNKVERQLSPEKWEERFKESVFHRKFISDRQESIPQTKVTPVAPRINYWQQWWVLCRRNLTILFKNKMSLSLMLTGAPILGGFNFLLWKSDLFDTKTGNPGQSITMLFVTVIMAVMAGALATMPEIAKETAIYRRERSAGLGVLPYLASKFHLSFLLALYQSAVLLGCMVSAVTVPESALPGMYVTLFLASFGSMVLGLLVSAIAPNQSVAPLLTILVLVPQVIFGGGILPVSEFKDSGKFLNQLMLTKYPFESLVTLSGLGEDVAKDPCWQKPERERRRLSVQESNACDCYGNNVFKQCQFPGLGTVDRSSFLSSDVFKARQLISHVHQTYGDIFSINVMLSLMQMTFLIGAIAILLFVFQSAKG</sequence>
<dbReference type="AlphaFoldDB" id="A0A2S0QBI0"/>
<evidence type="ECO:0000256" key="6">
    <source>
        <dbReference type="ARBA" id="ARBA00022989"/>
    </source>
</evidence>
<evidence type="ECO:0000256" key="4">
    <source>
        <dbReference type="ARBA" id="ARBA00022741"/>
    </source>
</evidence>
<feature type="transmembrane region" description="Helical" evidence="8">
    <location>
        <begin position="433"/>
        <end position="452"/>
    </location>
</feature>
<dbReference type="Proteomes" id="UP000244056">
    <property type="component" value="Plasmid pUHCC0039a"/>
</dbReference>
<dbReference type="PANTHER" id="PTHR48041">
    <property type="entry name" value="ABC TRANSPORTER G FAMILY MEMBER 28"/>
    <property type="match status" value="1"/>
</dbReference>
<dbReference type="EC" id="3.6.3.-" evidence="11"/>
<evidence type="ECO:0000256" key="1">
    <source>
        <dbReference type="ARBA" id="ARBA00004141"/>
    </source>
</evidence>
<dbReference type="PROSITE" id="PS50893">
    <property type="entry name" value="ABC_TRANSPORTER_2"/>
    <property type="match status" value="1"/>
</dbReference>
<dbReference type="GO" id="GO:0016887">
    <property type="term" value="F:ATP hydrolysis activity"/>
    <property type="evidence" value="ECO:0007669"/>
    <property type="project" value="InterPro"/>
</dbReference>
<dbReference type="PROSITE" id="PS50006">
    <property type="entry name" value="FHA_DOMAIN"/>
    <property type="match status" value="1"/>
</dbReference>
<geneLocation type="plasmid" evidence="12">
    <name>puhcc0039a</name>
</geneLocation>
<keyword evidence="5 11" id="KW-0067">ATP-binding</keyword>
<dbReference type="InterPro" id="IPR008984">
    <property type="entry name" value="SMAD_FHA_dom_sf"/>
</dbReference>
<dbReference type="SUPFAM" id="SSF52540">
    <property type="entry name" value="P-loop containing nucleoside triphosphate hydrolases"/>
    <property type="match status" value="1"/>
</dbReference>
<dbReference type="Gene3D" id="3.40.50.300">
    <property type="entry name" value="P-loop containing nucleotide triphosphate hydrolases"/>
    <property type="match status" value="1"/>
</dbReference>
<feature type="domain" description="FHA" evidence="9">
    <location>
        <begin position="23"/>
        <end position="72"/>
    </location>
</feature>
<feature type="transmembrane region" description="Helical" evidence="8">
    <location>
        <begin position="520"/>
        <end position="540"/>
    </location>
</feature>
<keyword evidence="3 8" id="KW-0812">Transmembrane</keyword>
<feature type="transmembrane region" description="Helical" evidence="8">
    <location>
        <begin position="701"/>
        <end position="726"/>
    </location>
</feature>
<dbReference type="InterPro" id="IPR050352">
    <property type="entry name" value="ABCG_transporters"/>
</dbReference>
<dbReference type="Pfam" id="PF01061">
    <property type="entry name" value="ABC2_membrane"/>
    <property type="match status" value="1"/>
</dbReference>
<dbReference type="SUPFAM" id="SSF49879">
    <property type="entry name" value="SMAD/FHA domain"/>
    <property type="match status" value="1"/>
</dbReference>
<dbReference type="SMART" id="SM00382">
    <property type="entry name" value="AAA"/>
    <property type="match status" value="1"/>
</dbReference>
<keyword evidence="11" id="KW-0614">Plasmid</keyword>
<dbReference type="InterPro" id="IPR000253">
    <property type="entry name" value="FHA_dom"/>
</dbReference>
<feature type="transmembrane region" description="Helical" evidence="8">
    <location>
        <begin position="472"/>
        <end position="492"/>
    </location>
</feature>
<evidence type="ECO:0000256" key="8">
    <source>
        <dbReference type="SAM" id="Phobius"/>
    </source>
</evidence>
<feature type="transmembrane region" description="Helical" evidence="8">
    <location>
        <begin position="578"/>
        <end position="597"/>
    </location>
</feature>
<gene>
    <name evidence="11" type="ORF">BMF81_04734</name>
</gene>
<comment type="subcellular location">
    <subcellularLocation>
        <location evidence="1">Membrane</location>
        <topology evidence="1">Multi-pass membrane protein</topology>
    </subcellularLocation>
</comment>
<dbReference type="Pfam" id="PF00005">
    <property type="entry name" value="ABC_tran"/>
    <property type="match status" value="1"/>
</dbReference>
<dbReference type="PANTHER" id="PTHR48041:SF139">
    <property type="entry name" value="PROTEIN SCARLET"/>
    <property type="match status" value="1"/>
</dbReference>
<keyword evidence="11" id="KW-0378">Hydrolase</keyword>
<dbReference type="Pfam" id="PF00498">
    <property type="entry name" value="FHA"/>
    <property type="match status" value="1"/>
</dbReference>
<proteinExistence type="predicted"/>
<dbReference type="Gene3D" id="2.60.200.20">
    <property type="match status" value="1"/>
</dbReference>
<evidence type="ECO:0000259" key="9">
    <source>
        <dbReference type="PROSITE" id="PS50006"/>
    </source>
</evidence>
<evidence type="ECO:0000256" key="5">
    <source>
        <dbReference type="ARBA" id="ARBA00022840"/>
    </source>
</evidence>
<dbReference type="InterPro" id="IPR003439">
    <property type="entry name" value="ABC_transporter-like_ATP-bd"/>
</dbReference>
<feature type="domain" description="ABC transporter" evidence="10">
    <location>
        <begin position="131"/>
        <end position="366"/>
    </location>
</feature>
<organism evidence="11 12">
    <name type="scientific">Nodularia spumigena UHCC 0039</name>
    <dbReference type="NCBI Taxonomy" id="1914872"/>
    <lineage>
        <taxon>Bacteria</taxon>
        <taxon>Bacillati</taxon>
        <taxon>Cyanobacteriota</taxon>
        <taxon>Cyanophyceae</taxon>
        <taxon>Nostocales</taxon>
        <taxon>Nodulariaceae</taxon>
        <taxon>Nodularia</taxon>
    </lineage>
</organism>
<reference evidence="11 12" key="1">
    <citation type="submission" date="2017-03" db="EMBL/GenBank/DDBJ databases">
        <title>Comparative genomics of the toxic Baltic Sea cyanobacteria Nodularia spumigena UHCC 0039 and its response on varying salinity.</title>
        <authorList>
            <person name="Teikari J.E."/>
        </authorList>
    </citation>
    <scope>NUCLEOTIDE SEQUENCE [LARGE SCALE GENOMIC DNA]</scope>
    <source>
        <strain evidence="11 12">UHCC 0039</strain>
        <plasmid evidence="12">puhcc0039a</plasmid>
    </source>
</reference>
<keyword evidence="2" id="KW-0813">Transport</keyword>
<keyword evidence="4" id="KW-0547">Nucleotide-binding</keyword>
<keyword evidence="7 8" id="KW-0472">Membrane</keyword>
<evidence type="ECO:0000256" key="3">
    <source>
        <dbReference type="ARBA" id="ARBA00022692"/>
    </source>
</evidence>
<evidence type="ECO:0000259" key="10">
    <source>
        <dbReference type="PROSITE" id="PS50893"/>
    </source>
</evidence>
<dbReference type="InterPro" id="IPR013525">
    <property type="entry name" value="ABC2_TM"/>
</dbReference>
<dbReference type="InterPro" id="IPR003593">
    <property type="entry name" value="AAA+_ATPase"/>
</dbReference>
<dbReference type="InterPro" id="IPR017871">
    <property type="entry name" value="ABC_transporter-like_CS"/>
</dbReference>
<dbReference type="KEGG" id="nsp:BMF81_04734"/>
<name>A0A2S0QBI0_NODSP</name>
<dbReference type="RefSeq" id="WP_107807067.1">
    <property type="nucleotide sequence ID" value="NZ_CAWNZE010000002.1"/>
</dbReference>
<dbReference type="PROSITE" id="PS00211">
    <property type="entry name" value="ABC_TRANSPORTER_1"/>
    <property type="match status" value="1"/>
</dbReference>